<organism evidence="1">
    <name type="scientific">Anguilla anguilla</name>
    <name type="common">European freshwater eel</name>
    <name type="synonym">Muraena anguilla</name>
    <dbReference type="NCBI Taxonomy" id="7936"/>
    <lineage>
        <taxon>Eukaryota</taxon>
        <taxon>Metazoa</taxon>
        <taxon>Chordata</taxon>
        <taxon>Craniata</taxon>
        <taxon>Vertebrata</taxon>
        <taxon>Euteleostomi</taxon>
        <taxon>Actinopterygii</taxon>
        <taxon>Neopterygii</taxon>
        <taxon>Teleostei</taxon>
        <taxon>Anguilliformes</taxon>
        <taxon>Anguillidae</taxon>
        <taxon>Anguilla</taxon>
    </lineage>
</organism>
<evidence type="ECO:0000313" key="1">
    <source>
        <dbReference type="EMBL" id="JAH14990.1"/>
    </source>
</evidence>
<protein>
    <submittedName>
        <fullName evidence="1">Uncharacterized protein</fullName>
    </submittedName>
</protein>
<dbReference type="AlphaFoldDB" id="A0A0E9QF88"/>
<dbReference type="EMBL" id="GBXM01093587">
    <property type="protein sequence ID" value="JAH14990.1"/>
    <property type="molecule type" value="Transcribed_RNA"/>
</dbReference>
<sequence>MSVFFLNGVLCILINKVGIIKENIVWSEQLSDSHVVQSNNQFN</sequence>
<proteinExistence type="predicted"/>
<name>A0A0E9QF88_ANGAN</name>
<reference evidence="1" key="2">
    <citation type="journal article" date="2015" name="Fish Shellfish Immunol.">
        <title>Early steps in the European eel (Anguilla anguilla)-Vibrio vulnificus interaction in the gills: Role of the RtxA13 toxin.</title>
        <authorList>
            <person name="Callol A."/>
            <person name="Pajuelo D."/>
            <person name="Ebbesson L."/>
            <person name="Teles M."/>
            <person name="MacKenzie S."/>
            <person name="Amaro C."/>
        </authorList>
    </citation>
    <scope>NUCLEOTIDE SEQUENCE</scope>
</reference>
<reference evidence="1" key="1">
    <citation type="submission" date="2014-11" db="EMBL/GenBank/DDBJ databases">
        <authorList>
            <person name="Amaro Gonzalez C."/>
        </authorList>
    </citation>
    <scope>NUCLEOTIDE SEQUENCE</scope>
</reference>
<accession>A0A0E9QF88</accession>